<reference evidence="1" key="1">
    <citation type="journal article" date="2014" name="Int. J. Syst. Evol. Microbiol.">
        <title>Complete genome sequence of Corynebacterium casei LMG S-19264T (=DSM 44701T), isolated from a smear-ripened cheese.</title>
        <authorList>
            <consortium name="US DOE Joint Genome Institute (JGI-PGF)"/>
            <person name="Walter F."/>
            <person name="Albersmeier A."/>
            <person name="Kalinowski J."/>
            <person name="Ruckert C."/>
        </authorList>
    </citation>
    <scope>NUCLEOTIDE SEQUENCE</scope>
    <source>
        <strain evidence="1">CGMCC 4.7299</strain>
    </source>
</reference>
<protein>
    <submittedName>
        <fullName evidence="1">Terminase</fullName>
    </submittedName>
</protein>
<organism evidence="1 2">
    <name type="scientific">Mangrovihabitans endophyticus</name>
    <dbReference type="NCBI Taxonomy" id="1751298"/>
    <lineage>
        <taxon>Bacteria</taxon>
        <taxon>Bacillati</taxon>
        <taxon>Actinomycetota</taxon>
        <taxon>Actinomycetes</taxon>
        <taxon>Micromonosporales</taxon>
        <taxon>Micromonosporaceae</taxon>
        <taxon>Mangrovihabitans</taxon>
    </lineage>
</organism>
<keyword evidence="2" id="KW-1185">Reference proteome</keyword>
<proteinExistence type="predicted"/>
<accession>A0A8J3FN61</accession>
<dbReference type="EMBL" id="BMMX01000008">
    <property type="protein sequence ID" value="GGK89287.1"/>
    <property type="molecule type" value="Genomic_DNA"/>
</dbReference>
<evidence type="ECO:0000313" key="1">
    <source>
        <dbReference type="EMBL" id="GGK89287.1"/>
    </source>
</evidence>
<evidence type="ECO:0000313" key="2">
    <source>
        <dbReference type="Proteomes" id="UP000656042"/>
    </source>
</evidence>
<name>A0A8J3FN61_9ACTN</name>
<reference evidence="1" key="2">
    <citation type="submission" date="2020-09" db="EMBL/GenBank/DDBJ databases">
        <authorList>
            <person name="Sun Q."/>
            <person name="Zhou Y."/>
        </authorList>
    </citation>
    <scope>NUCLEOTIDE SEQUENCE</scope>
    <source>
        <strain evidence="1">CGMCC 4.7299</strain>
    </source>
</reference>
<gene>
    <name evidence="1" type="primary">terL</name>
    <name evidence="1" type="ORF">GCM10012284_24090</name>
</gene>
<dbReference type="Proteomes" id="UP000656042">
    <property type="component" value="Unassembled WGS sequence"/>
</dbReference>
<comment type="caution">
    <text evidence="1">The sequence shown here is derived from an EMBL/GenBank/DDBJ whole genome shotgun (WGS) entry which is preliminary data.</text>
</comment>
<dbReference type="AlphaFoldDB" id="A0A8J3FN61"/>
<sequence>MTTTATSEERPAGYREDPWYGTRAWVSLPWPQDQDAKDRLIRNSLGPLVIDWAEGRGDGPGLINYQSGGQWQYTPGQKRFLILWYAFDPATGRFVYRRGAKRGAKGTGKDPFGGSICNAELVGPTQLVPDGRGGWTGEPHGMPLVQIASNSEAQSKDVLRVANAMFSKDARSYYDLDCGETRTIIRGSGGRTEVLTASESSAEGDPATFVFLNETHHMTESSGGHRVARVVRRNVGKSPAELQARVLDGTNAHAQGGDSVAERTYTAWQAQVAGQAKRRDILYDSIEAPPDTDLFDDASRRAGLEAAYADAPWADLERLDGEVLDPETPVADSIRYYLNGLAAAEDAWVEPRKFDALARADVVVADNSQIAMFLDCSKSGDATGLVGCRLSDGHVFTLGCWQRPRGNAGEGWLAPREEVDGAVRWAFDRFRVEWFGVDPSPARDDESEALYWMPMADAWHRDFHRRLKVWATGGAKVGSAVLFDMRIRTPGGIQRNQRFTQAAMQTAADIDEHGALSWDGDTRLRTHVHQAKRRTNPWGVSLGKVTRDSDKHVDLAVCMVGARMGRRLALNSGKVRQRSGKASF</sequence>
<dbReference type="RefSeq" id="WP_189079252.1">
    <property type="nucleotide sequence ID" value="NZ_BMMX01000008.1"/>
</dbReference>